<evidence type="ECO:0000313" key="3">
    <source>
        <dbReference type="EMBL" id="CAF4220739.1"/>
    </source>
</evidence>
<evidence type="ECO:0000313" key="2">
    <source>
        <dbReference type="EMBL" id="CAF1419564.1"/>
    </source>
</evidence>
<gene>
    <name evidence="2" type="ORF">OVA965_LOCUS33645</name>
    <name evidence="3" type="ORF">TMI583_LOCUS34540</name>
</gene>
<dbReference type="GO" id="GO:0006998">
    <property type="term" value="P:nuclear envelope organization"/>
    <property type="evidence" value="ECO:0007669"/>
    <property type="project" value="TreeGrafter"/>
</dbReference>
<organism evidence="2 4">
    <name type="scientific">Didymodactylos carnosus</name>
    <dbReference type="NCBI Taxonomy" id="1234261"/>
    <lineage>
        <taxon>Eukaryota</taxon>
        <taxon>Metazoa</taxon>
        <taxon>Spiralia</taxon>
        <taxon>Gnathifera</taxon>
        <taxon>Rotifera</taxon>
        <taxon>Eurotatoria</taxon>
        <taxon>Bdelloidea</taxon>
        <taxon>Philodinida</taxon>
        <taxon>Philodinidae</taxon>
        <taxon>Didymodactylos</taxon>
    </lineage>
</organism>
<dbReference type="PANTHER" id="PTHR45721">
    <property type="entry name" value="LAMIN DM0-RELATED"/>
    <property type="match status" value="1"/>
</dbReference>
<comment type="caution">
    <text evidence="2">The sequence shown here is derived from an EMBL/GenBank/DDBJ whole genome shotgun (WGS) entry which is preliminary data.</text>
</comment>
<dbReference type="GO" id="GO:0005200">
    <property type="term" value="F:structural constituent of cytoskeleton"/>
    <property type="evidence" value="ECO:0007669"/>
    <property type="project" value="TreeGrafter"/>
</dbReference>
<dbReference type="EMBL" id="CAJOBA010049161">
    <property type="protein sequence ID" value="CAF4220739.1"/>
    <property type="molecule type" value="Genomic_DNA"/>
</dbReference>
<evidence type="ECO:0000313" key="4">
    <source>
        <dbReference type="Proteomes" id="UP000677228"/>
    </source>
</evidence>
<name>A0A8S2FC30_9BILA</name>
<accession>A0A8S2FC30</accession>
<dbReference type="GO" id="GO:0007097">
    <property type="term" value="P:nuclear migration"/>
    <property type="evidence" value="ECO:0007669"/>
    <property type="project" value="TreeGrafter"/>
</dbReference>
<sequence length="285" mass="34131">MERSASASWKSREWLYCSTFCHVIVNLDILTTSQTSGELCDSVDSVLTDRESEVFYTNNLLYKLIIIYVRQQDEREKEELVEFNKRFSLYLEYVKKLELNNSKLNLQFDEIRQQWYELFFSQYPVKFHHLRSDASQISYDKIDLEINMERLQFVSNKYLELIDTEQGWFDRKKEKYVQIEKELNKSSTDLLTLRQSYAGVEEDVKVSLAKRKAVIQNYFQVIDESYKSKSSRMKLALRVQSLKTEIPFLKNIYSISMKYRLTESSLFKLNMFGRKRLYCFETVLD</sequence>
<dbReference type="GO" id="GO:0005652">
    <property type="term" value="C:nuclear lamina"/>
    <property type="evidence" value="ECO:0007669"/>
    <property type="project" value="TreeGrafter"/>
</dbReference>
<dbReference type="GO" id="GO:0090435">
    <property type="term" value="P:protein localization to nuclear envelope"/>
    <property type="evidence" value="ECO:0007669"/>
    <property type="project" value="TreeGrafter"/>
</dbReference>
<proteinExistence type="predicted"/>
<dbReference type="GO" id="GO:0051664">
    <property type="term" value="P:nuclear pore localization"/>
    <property type="evidence" value="ECO:0007669"/>
    <property type="project" value="TreeGrafter"/>
</dbReference>
<reference evidence="2" key="1">
    <citation type="submission" date="2021-02" db="EMBL/GenBank/DDBJ databases">
        <authorList>
            <person name="Nowell W R."/>
        </authorList>
    </citation>
    <scope>NUCLEOTIDE SEQUENCE</scope>
</reference>
<dbReference type="SUPFAM" id="SSF64593">
    <property type="entry name" value="Intermediate filament protein, coiled coil region"/>
    <property type="match status" value="1"/>
</dbReference>
<evidence type="ECO:0000256" key="1">
    <source>
        <dbReference type="ARBA" id="ARBA00023054"/>
    </source>
</evidence>
<dbReference type="GO" id="GO:0031507">
    <property type="term" value="P:heterochromatin formation"/>
    <property type="evidence" value="ECO:0007669"/>
    <property type="project" value="TreeGrafter"/>
</dbReference>
<keyword evidence="1" id="KW-0175">Coiled coil</keyword>
<dbReference type="PANTHER" id="PTHR45721:SF12">
    <property type="entry name" value="INTERMEDIATE FILAMENT PROTEIN IFA-1"/>
    <property type="match status" value="1"/>
</dbReference>
<protein>
    <submittedName>
        <fullName evidence="2">Uncharacterized protein</fullName>
    </submittedName>
</protein>
<dbReference type="EMBL" id="CAJNOK010027403">
    <property type="protein sequence ID" value="CAF1419564.1"/>
    <property type="molecule type" value="Genomic_DNA"/>
</dbReference>
<dbReference type="Proteomes" id="UP000677228">
    <property type="component" value="Unassembled WGS sequence"/>
</dbReference>
<dbReference type="AlphaFoldDB" id="A0A8S2FC30"/>
<dbReference type="Proteomes" id="UP000682733">
    <property type="component" value="Unassembled WGS sequence"/>
</dbReference>